<dbReference type="InterPro" id="IPR023614">
    <property type="entry name" value="Porin_dom_sf"/>
</dbReference>
<feature type="domain" description="Porin" evidence="12">
    <location>
        <begin position="10"/>
        <end position="303"/>
    </location>
</feature>
<keyword evidence="5" id="KW-0812">Transmembrane</keyword>
<dbReference type="CDD" id="cd00342">
    <property type="entry name" value="gram_neg_porins"/>
    <property type="match status" value="1"/>
</dbReference>
<evidence type="ECO:0000313" key="14">
    <source>
        <dbReference type="Proteomes" id="UP000539350"/>
    </source>
</evidence>
<feature type="signal peptide" evidence="11">
    <location>
        <begin position="1"/>
        <end position="21"/>
    </location>
</feature>
<comment type="subcellular location">
    <subcellularLocation>
        <location evidence="1">Cell outer membrane</location>
        <topology evidence="1">Multi-pass membrane protein</topology>
    </subcellularLocation>
</comment>
<dbReference type="Proteomes" id="UP000539350">
    <property type="component" value="Unassembled WGS sequence"/>
</dbReference>
<dbReference type="InterPro" id="IPR033900">
    <property type="entry name" value="Gram_neg_porin_domain"/>
</dbReference>
<evidence type="ECO:0000256" key="1">
    <source>
        <dbReference type="ARBA" id="ARBA00004571"/>
    </source>
</evidence>
<organism evidence="13 14">
    <name type="scientific">Sediminihaliea albiluteola</name>
    <dbReference type="NCBI Taxonomy" id="2758564"/>
    <lineage>
        <taxon>Bacteria</taxon>
        <taxon>Pseudomonadati</taxon>
        <taxon>Pseudomonadota</taxon>
        <taxon>Gammaproteobacteria</taxon>
        <taxon>Cellvibrionales</taxon>
        <taxon>Halieaceae</taxon>
        <taxon>Sediminihaliea</taxon>
    </lineage>
</organism>
<evidence type="ECO:0000256" key="8">
    <source>
        <dbReference type="ARBA" id="ARBA00023114"/>
    </source>
</evidence>
<dbReference type="GO" id="GO:0009279">
    <property type="term" value="C:cell outer membrane"/>
    <property type="evidence" value="ECO:0007669"/>
    <property type="project" value="UniProtKB-SubCell"/>
</dbReference>
<comment type="subunit">
    <text evidence="2">Homotrimer.</text>
</comment>
<gene>
    <name evidence="13" type="ORF">H2508_01060</name>
</gene>
<dbReference type="GO" id="GO:0046930">
    <property type="term" value="C:pore complex"/>
    <property type="evidence" value="ECO:0007669"/>
    <property type="project" value="UniProtKB-KW"/>
</dbReference>
<dbReference type="InterPro" id="IPR050298">
    <property type="entry name" value="Gram-neg_bact_OMP"/>
</dbReference>
<evidence type="ECO:0000313" key="13">
    <source>
        <dbReference type="EMBL" id="MBA6411702.1"/>
    </source>
</evidence>
<evidence type="ECO:0000256" key="7">
    <source>
        <dbReference type="ARBA" id="ARBA00023065"/>
    </source>
</evidence>
<evidence type="ECO:0000256" key="11">
    <source>
        <dbReference type="SAM" id="SignalP"/>
    </source>
</evidence>
<protein>
    <submittedName>
        <fullName evidence="13">Porin</fullName>
    </submittedName>
</protein>
<dbReference type="EMBL" id="JACFXU010000011">
    <property type="protein sequence ID" value="MBA6411702.1"/>
    <property type="molecule type" value="Genomic_DNA"/>
</dbReference>
<keyword evidence="9" id="KW-0472">Membrane</keyword>
<sequence length="324" mass="35573">MKRFCLTLTAAALCTAGASSYAENDFTIYGKANLSLNDVEEQSKSPKVDEWQLNSNASRLGVKGSYKINDALKAIYQMEFEVHIDDGESSSSKGKDTFEQRNIYAGFSSDYGTLIAGKHDTPLKLAQGKVDRFNDQLLGDIKHYMEGEDRVKNIVMYSTPTMSGFTASAAMIAGEDSSGSSEKNGLSDGVSLSLNYKNDWLSAAVARNDDVDSQDTTRVMTDFTLGNTKLGLLWQEAEKVDGSADEDSWLVSATQDLGSGWLIKGQYGKTDYSNSSEDEQMVFGVDKKLNKQSKVFAYYANIERFDGSKSVDDSSFAVGYEIKF</sequence>
<reference evidence="13 14" key="1">
    <citation type="submission" date="2020-07" db="EMBL/GenBank/DDBJ databases">
        <title>Halieaceae bacterium, F7430, whole genome shotgun sequencing project.</title>
        <authorList>
            <person name="Jiang S."/>
            <person name="Liu Z.W."/>
            <person name="Du Z.J."/>
        </authorList>
    </citation>
    <scope>NUCLEOTIDE SEQUENCE [LARGE SCALE GENOMIC DNA]</scope>
    <source>
        <strain evidence="13 14">F7430</strain>
    </source>
</reference>
<keyword evidence="7" id="KW-0406">Ion transport</keyword>
<dbReference type="Pfam" id="PF13609">
    <property type="entry name" value="Porin_4"/>
    <property type="match status" value="1"/>
</dbReference>
<evidence type="ECO:0000256" key="10">
    <source>
        <dbReference type="ARBA" id="ARBA00023237"/>
    </source>
</evidence>
<evidence type="ECO:0000256" key="4">
    <source>
        <dbReference type="ARBA" id="ARBA00022452"/>
    </source>
</evidence>
<keyword evidence="8" id="KW-0626">Porin</keyword>
<accession>A0A7W2TTI1</accession>
<name>A0A7W2TTI1_9GAMM</name>
<evidence type="ECO:0000256" key="9">
    <source>
        <dbReference type="ARBA" id="ARBA00023136"/>
    </source>
</evidence>
<dbReference type="SUPFAM" id="SSF56935">
    <property type="entry name" value="Porins"/>
    <property type="match status" value="1"/>
</dbReference>
<keyword evidence="6 11" id="KW-0732">Signal</keyword>
<dbReference type="PANTHER" id="PTHR34501">
    <property type="entry name" value="PROTEIN YDDL-RELATED"/>
    <property type="match status" value="1"/>
</dbReference>
<evidence type="ECO:0000256" key="5">
    <source>
        <dbReference type="ARBA" id="ARBA00022692"/>
    </source>
</evidence>
<dbReference type="PANTHER" id="PTHR34501:SF9">
    <property type="entry name" value="MAJOR OUTER MEMBRANE PROTEIN P.IA"/>
    <property type="match status" value="1"/>
</dbReference>
<evidence type="ECO:0000256" key="6">
    <source>
        <dbReference type="ARBA" id="ARBA00022729"/>
    </source>
</evidence>
<comment type="caution">
    <text evidence="13">The sequence shown here is derived from an EMBL/GenBank/DDBJ whole genome shotgun (WGS) entry which is preliminary data.</text>
</comment>
<keyword evidence="3" id="KW-0813">Transport</keyword>
<evidence type="ECO:0000256" key="2">
    <source>
        <dbReference type="ARBA" id="ARBA00011233"/>
    </source>
</evidence>
<feature type="chain" id="PRO_5031330233" evidence="11">
    <location>
        <begin position="22"/>
        <end position="324"/>
    </location>
</feature>
<dbReference type="Gene3D" id="2.40.160.10">
    <property type="entry name" value="Porin"/>
    <property type="match status" value="1"/>
</dbReference>
<dbReference type="GO" id="GO:0015288">
    <property type="term" value="F:porin activity"/>
    <property type="evidence" value="ECO:0007669"/>
    <property type="project" value="UniProtKB-KW"/>
</dbReference>
<keyword evidence="4" id="KW-1134">Transmembrane beta strand</keyword>
<evidence type="ECO:0000259" key="12">
    <source>
        <dbReference type="Pfam" id="PF13609"/>
    </source>
</evidence>
<proteinExistence type="predicted"/>
<dbReference type="RefSeq" id="WP_182168561.1">
    <property type="nucleotide sequence ID" value="NZ_JACFXU010000011.1"/>
</dbReference>
<keyword evidence="10" id="KW-0998">Cell outer membrane</keyword>
<dbReference type="AlphaFoldDB" id="A0A7W2TTI1"/>
<dbReference type="GO" id="GO:0006811">
    <property type="term" value="P:monoatomic ion transport"/>
    <property type="evidence" value="ECO:0007669"/>
    <property type="project" value="UniProtKB-KW"/>
</dbReference>
<keyword evidence="14" id="KW-1185">Reference proteome</keyword>
<evidence type="ECO:0000256" key="3">
    <source>
        <dbReference type="ARBA" id="ARBA00022448"/>
    </source>
</evidence>